<dbReference type="Pfam" id="PF00004">
    <property type="entry name" value="AAA"/>
    <property type="match status" value="1"/>
</dbReference>
<reference evidence="2" key="1">
    <citation type="submission" date="2023-06" db="EMBL/GenBank/DDBJ databases">
        <title>Genomic of Agaribacillus aureum.</title>
        <authorList>
            <person name="Wang G."/>
        </authorList>
    </citation>
    <scope>NUCLEOTIDE SEQUENCE</scope>
    <source>
        <strain evidence="2">BMA12</strain>
    </source>
</reference>
<dbReference type="Gene3D" id="3.40.50.300">
    <property type="entry name" value="P-loop containing nucleotide triphosphate hydrolases"/>
    <property type="match status" value="1"/>
</dbReference>
<sequence length="1643" mass="188762">MTEKKANNKEKNPNPATELEAGTYEILSKRLQNNSLQLREKLSGLNESRKEVFGSIDTALITTERINTEHNCIPWDMEPIGNHFIFGYNVHIGLKVEMQLADVFSIYTFRDHGFHTEGLEMIADNTFIEDFRKLYKYYKNTRFVKFARIENHLFMIFRVGKGRDDIKTFKWLINGLELVYVDNRSDHEYVFPNQHEFNWEKTNRDFHREGEFPHISIEDKVFVETIGGDLTIKIEDNTDEGKGIYSEKVENIDQRLEDAEIYYTILGNIIILKIRPYQEKNFRYIVYNAKLKEARRIDALKDACVLLPDDYGIIFSNGYYLKTGEFKQFDNQLDNMYFERRIASPNGEDFLYVFYNKDSGIYLLLPYNIIEQKVNTPLTCHGYSIFENGELIILNADDAAKKHHTIQIWQTPYTGPNFQVQASNNSYLYKIGNKEIVKAMAECHEVISLIEKGDDYENLYADLIGITGDLKDSYHWIAREEAHNLASSLSAIHETASSAISEFEKVSAIRKNTREQVALVSKETKGLINRIKRQKADTVNAYVLNLQDLRNIRGKLISLKELRYADLEAVEGFEKEVETATANTSRECIKFLLKKDALAPYAQNVTRIENAVKQLKKIVEANQLAQEIADVSAELELLIEIVTNLKIEDATETTRIVDNISTIYSGFNKIKADLKNKRILLLGVEGKAEFNAQMKLVDQGLINYLDICDKPEKCDEYLTRLMVQLEELEGKFSEFDEFIDKISLKREEVYNGFETRKIALIEAQTKRANTLMQAADRILGAVKSRVSRFESIDEINGYYAGDLMIEKVRDIITSLVSLGDTVKSDEIQSRLKAVREEAVRQLKDKKELFLSGENIIQFGNHKFSVNTQPLSLTIVPKGDNMYFHLTGTNFFEKIDDAGFNDCKAVWDQAYVSENPQVYKGEYLAYKIIKSKPSGSDTAQNIPILTPEKLIKLDQKKLRNYVQQFMATRYHEAYIKGVHDHDAIMILNVLLKFLKSGDLLRYSSEARACATLYWKVFISEESKNHLNHQLKGVGTILKVFPETREFDDIKLILQREIEAFVDEAGLFDRTICYQAAEYLFHEVNRGDKFVIDVESARLYERFFQYLGKKKAKKEFDRSTAQIATDPLAKYRLIQHWLRAFVRSDDEMVGDEYINETATIILTDSFKPNHVIHVALKETLQGLLGTHTIIKDKRYELDYNAFTLKLDNFEKQVVPKYHKFLQLKKQISTDYSESLRLEEFRPRILSSFVRNQLIDRVYLPLIGANLAKQIGTVGENKRTDLMGMLLLISPPGYGKTTLMEYIANRLGLIFMKINGPAIGHQVTAVDPAEATNAGAREELEKLNLAFEMGDNVMIYLDDIQHCNPEFLQKFISLCDGQRKIEGIYKGKSKTYDFKGKKVCVVMAGNPYTESGEKFSIPDMLANRADIYNLGDIIGDNAGVFKLSYLENCLTSNPVMNKLAGKSQQDLYTMIKIAETGNREGLDFDYAYSATEIEEYVNVLKKLLKVRDIILKVNMAYIYSAAQADEYRTEPPFKLQGSYRDMNKIAEKVVPVMNEKELATLIDTHYENEVQTLTTGAEANLLKYKELQKALNTQDQQRWDEIKKTFVRKQQLSVLGGQNQVGQVLLQMEHINDGLKGIISALIKDK</sequence>
<dbReference type="RefSeq" id="WP_346756640.1">
    <property type="nucleotide sequence ID" value="NZ_JAUJEB010000001.1"/>
</dbReference>
<proteinExistence type="predicted"/>
<evidence type="ECO:0000313" key="2">
    <source>
        <dbReference type="EMBL" id="MDN5211305.1"/>
    </source>
</evidence>
<dbReference type="InterPro" id="IPR003593">
    <property type="entry name" value="AAA+_ATPase"/>
</dbReference>
<dbReference type="InterPro" id="IPR003959">
    <property type="entry name" value="ATPase_AAA_core"/>
</dbReference>
<organism evidence="2 3">
    <name type="scientific">Agaribacillus aureus</name>
    <dbReference type="NCBI Taxonomy" id="3051825"/>
    <lineage>
        <taxon>Bacteria</taxon>
        <taxon>Pseudomonadati</taxon>
        <taxon>Bacteroidota</taxon>
        <taxon>Cytophagia</taxon>
        <taxon>Cytophagales</taxon>
        <taxon>Splendidivirgaceae</taxon>
        <taxon>Agaribacillus</taxon>
    </lineage>
</organism>
<protein>
    <submittedName>
        <fullName evidence="2">DNA repair ATPase</fullName>
    </submittedName>
</protein>
<dbReference type="InterPro" id="IPR057224">
    <property type="entry name" value="DUF7902"/>
</dbReference>
<name>A0ABT8L0U8_9BACT</name>
<dbReference type="InterPro" id="IPR027417">
    <property type="entry name" value="P-loop_NTPase"/>
</dbReference>
<feature type="domain" description="AAA+ ATPase" evidence="1">
    <location>
        <begin position="1279"/>
        <end position="1428"/>
    </location>
</feature>
<evidence type="ECO:0000259" key="1">
    <source>
        <dbReference type="SMART" id="SM00382"/>
    </source>
</evidence>
<accession>A0ABT8L0U8</accession>
<dbReference type="EMBL" id="JAUJEB010000001">
    <property type="protein sequence ID" value="MDN5211305.1"/>
    <property type="molecule type" value="Genomic_DNA"/>
</dbReference>
<dbReference type="SUPFAM" id="SSF52540">
    <property type="entry name" value="P-loop containing nucleoside triphosphate hydrolases"/>
    <property type="match status" value="1"/>
</dbReference>
<evidence type="ECO:0000313" key="3">
    <source>
        <dbReference type="Proteomes" id="UP001172083"/>
    </source>
</evidence>
<dbReference type="Pfam" id="PF25472">
    <property type="entry name" value="DUF7902"/>
    <property type="match status" value="1"/>
</dbReference>
<keyword evidence="3" id="KW-1185">Reference proteome</keyword>
<dbReference type="Proteomes" id="UP001172083">
    <property type="component" value="Unassembled WGS sequence"/>
</dbReference>
<dbReference type="SMART" id="SM00382">
    <property type="entry name" value="AAA"/>
    <property type="match status" value="1"/>
</dbReference>
<gene>
    <name evidence="2" type="ORF">QQ020_04560</name>
</gene>
<comment type="caution">
    <text evidence="2">The sequence shown here is derived from an EMBL/GenBank/DDBJ whole genome shotgun (WGS) entry which is preliminary data.</text>
</comment>
<dbReference type="Pfam" id="PF12458">
    <property type="entry name" value="DUF3686"/>
    <property type="match status" value="1"/>
</dbReference>
<dbReference type="InterPro" id="IPR020958">
    <property type="entry name" value="DUF3686"/>
</dbReference>